<organism evidence="5 6">
    <name type="scientific">Agathobaculum hominis</name>
    <dbReference type="NCBI Taxonomy" id="2763014"/>
    <lineage>
        <taxon>Bacteria</taxon>
        <taxon>Bacillati</taxon>
        <taxon>Bacillota</taxon>
        <taxon>Clostridia</taxon>
        <taxon>Eubacteriales</taxon>
        <taxon>Butyricicoccaceae</taxon>
        <taxon>Agathobaculum</taxon>
    </lineage>
</organism>
<dbReference type="PROSITE" id="PS51677">
    <property type="entry name" value="NODB"/>
    <property type="match status" value="1"/>
</dbReference>
<keyword evidence="3" id="KW-0812">Transmembrane</keyword>
<dbReference type="InterPro" id="IPR050248">
    <property type="entry name" value="Polysacc_deacetylase_ArnD"/>
</dbReference>
<keyword evidence="1" id="KW-0479">Metal-binding</keyword>
<keyword evidence="2" id="KW-0378">Hydrolase</keyword>
<accession>A0ABR7GPX3</accession>
<dbReference type="InterPro" id="IPR011330">
    <property type="entry name" value="Glyco_hydro/deAcase_b/a-brl"/>
</dbReference>
<dbReference type="InterPro" id="IPR002509">
    <property type="entry name" value="NODB_dom"/>
</dbReference>
<comment type="caution">
    <text evidence="5">The sequence shown here is derived from an EMBL/GenBank/DDBJ whole genome shotgun (WGS) entry which is preliminary data.</text>
</comment>
<proteinExistence type="predicted"/>
<sequence>MAYGTANSYARPRRRRRKRKSHYGVLVLVIVLLIALIVLAVKLVTTAVSAVIGRTGTHEIVYQVDNKLGYCDGKTFDLEAAPYRDQSGNLFAPLQSLCDELQIDLTWDESTKSGTAVWNKQTAEIKASSTKVQMGEESRNMAAAPSVKDGVVFIPAKDFCAAFSWKTAETAEEQGDLLIISQKDDELTEDAIKQITDDVTKVLGPSEKQITGDSILMRTDSDKALVAGETKTMASDGEKLGEGVMEQNGTKYVPLKAALTALGGTAEFDGKKTWTVKYNDTETTVTTNGKFKIDGKHVKGDDFTVWLDEEKDRFYISAPALAQIIGRNYTDLGDGAFAFTTLSLDGLDSQKTYLDSLRSSLSDAVDGDIPEADVYIALTFDDGPTGKMDSYPDGLTNYLLDGLKERGAKATFFECGYRIKEYSACMPRQLEEGSEIANHTMNHPDSRLTGLSREEVDVQINSNSELIKEKTGSLPTLLRPVGGGVNDTVKAVAKEAGLPIINWSVDTQDWKYRDAAHVKQVIVEQAGDGDVVLMHDLYPTSVQGALDAIDELQKRTDKTYAFVTVSQLAAIHGITLEPGVVYNGLSDKVAQEIKDGTYSPAEFT</sequence>
<keyword evidence="3" id="KW-1133">Transmembrane helix</keyword>
<dbReference type="SUPFAM" id="SSF88713">
    <property type="entry name" value="Glycoside hydrolase/deacetylase"/>
    <property type="match status" value="1"/>
</dbReference>
<reference evidence="5 6" key="1">
    <citation type="submission" date="2020-08" db="EMBL/GenBank/DDBJ databases">
        <title>Genome public.</title>
        <authorList>
            <person name="Liu C."/>
            <person name="Sun Q."/>
        </authorList>
    </citation>
    <scope>NUCLEOTIDE SEQUENCE [LARGE SCALE GENOMIC DNA]</scope>
    <source>
        <strain evidence="5 6">M2</strain>
    </source>
</reference>
<dbReference type="SUPFAM" id="SSF55383">
    <property type="entry name" value="Copper amine oxidase, domain N"/>
    <property type="match status" value="1"/>
</dbReference>
<gene>
    <name evidence="5" type="ORF">H8S02_10520</name>
</gene>
<keyword evidence="3" id="KW-0472">Membrane</keyword>
<dbReference type="Pfam" id="PF01522">
    <property type="entry name" value="Polysacc_deac_1"/>
    <property type="match status" value="1"/>
</dbReference>
<evidence type="ECO:0000256" key="1">
    <source>
        <dbReference type="ARBA" id="ARBA00022723"/>
    </source>
</evidence>
<name>A0ABR7GPX3_9FIRM</name>
<dbReference type="InterPro" id="IPR036582">
    <property type="entry name" value="Mao_N_sf"/>
</dbReference>
<keyword evidence="6" id="KW-1185">Reference proteome</keyword>
<dbReference type="Proteomes" id="UP000641741">
    <property type="component" value="Unassembled WGS sequence"/>
</dbReference>
<dbReference type="Gene3D" id="3.30.457.10">
    <property type="entry name" value="Copper amine oxidase-like, N-terminal domain"/>
    <property type="match status" value="1"/>
</dbReference>
<feature type="transmembrane region" description="Helical" evidence="3">
    <location>
        <begin position="21"/>
        <end position="41"/>
    </location>
</feature>
<dbReference type="InterPro" id="IPR012854">
    <property type="entry name" value="Cu_amine_oxidase-like_N"/>
</dbReference>
<feature type="domain" description="NodB homology" evidence="4">
    <location>
        <begin position="374"/>
        <end position="563"/>
    </location>
</feature>
<dbReference type="PANTHER" id="PTHR10587">
    <property type="entry name" value="GLYCOSYL TRANSFERASE-RELATED"/>
    <property type="match status" value="1"/>
</dbReference>
<dbReference type="PANTHER" id="PTHR10587:SF133">
    <property type="entry name" value="CHITIN DEACETYLASE 1-RELATED"/>
    <property type="match status" value="1"/>
</dbReference>
<dbReference type="EMBL" id="JACOPK010000010">
    <property type="protein sequence ID" value="MBC5696373.1"/>
    <property type="molecule type" value="Genomic_DNA"/>
</dbReference>
<dbReference type="RefSeq" id="WP_186970481.1">
    <property type="nucleotide sequence ID" value="NZ_JACOPK010000010.1"/>
</dbReference>
<evidence type="ECO:0000313" key="6">
    <source>
        <dbReference type="Proteomes" id="UP000641741"/>
    </source>
</evidence>
<evidence type="ECO:0000259" key="4">
    <source>
        <dbReference type="PROSITE" id="PS51677"/>
    </source>
</evidence>
<evidence type="ECO:0000313" key="5">
    <source>
        <dbReference type="EMBL" id="MBC5696373.1"/>
    </source>
</evidence>
<dbReference type="Pfam" id="PF07833">
    <property type="entry name" value="Cu_amine_oxidN1"/>
    <property type="match status" value="2"/>
</dbReference>
<evidence type="ECO:0000256" key="2">
    <source>
        <dbReference type="ARBA" id="ARBA00022801"/>
    </source>
</evidence>
<protein>
    <submittedName>
        <fullName evidence="5">Polysaccharide deacetylase family protein</fullName>
    </submittedName>
</protein>
<evidence type="ECO:0000256" key="3">
    <source>
        <dbReference type="SAM" id="Phobius"/>
    </source>
</evidence>
<dbReference type="Gene3D" id="3.20.20.370">
    <property type="entry name" value="Glycoside hydrolase/deacetylase"/>
    <property type="match status" value="1"/>
</dbReference>